<protein>
    <recommendedName>
        <fullName evidence="2">Diphthine--ammonia ligase</fullName>
        <ecNumber evidence="1">6.3.1.14</ecNumber>
    </recommendedName>
    <alternativeName>
        <fullName evidence="3">Diphthamide synthase</fullName>
    </alternativeName>
    <alternativeName>
        <fullName evidence="4">Diphthamide synthetase</fullName>
    </alternativeName>
</protein>
<dbReference type="NCBIfam" id="TIGR00290">
    <property type="entry name" value="MJ0570_dom"/>
    <property type="match status" value="1"/>
</dbReference>
<dbReference type="PANTHER" id="PTHR12196">
    <property type="entry name" value="DOMAIN OF UNKNOWN FUNCTION 71 DUF71 -CONTAINING PROTEIN"/>
    <property type="match status" value="1"/>
</dbReference>
<dbReference type="Gene3D" id="3.40.50.620">
    <property type="entry name" value="HUPs"/>
    <property type="match status" value="1"/>
</dbReference>
<dbReference type="Gene3D" id="3.30.1330.40">
    <property type="entry name" value="RutC-like"/>
    <property type="match status" value="2"/>
</dbReference>
<sequence length="830" mass="89366">MASLNVIALVSGGKDSFYSLLHCLANGHRVVALANLHPPPLPADKADADLNSFMYQTVGHEVIPLYADATGLPLYRHAITGGAGDSRRDYGGFVAHHDEDETESMVPLLRRVMAAHPEANAVCAGAILSTYQRTRVESVALRLGLVPLAYLWKYPAIAGPASLGPVLGDDGAHLLRDMAAAGLEARIVKVASGGLDEEFLWEDVASLKGVARLVRAMSRFGCGTAGDGAVLGEGGEFETLVVDGPGCLFRKKILVQDQDKRVIKEGGGTAWLRVAKAEVVEKPAQDDGDDGLEKLRSLVRFPKLLDERFSGVLAAVSSASSEASGLVQDQKNLDNWPGSNTLGHGCSRLEQWNFVADTGTASSVVEETQIITDKIRGRLTARGMSATNIISATIVLRRMADFPAVNAVYGLLFVAPNPPSRVTISSGDLLPSGCDIYISLSILDVPNPAIMDTSVRDGLHVQSRSYWAPANIGPYSQAITLPLSIIAQPNTRRHQGDDAVISNQSSASGSRIVLIAGQIPLIPATMELPRPGDQDTELDAFTFNATLSLQHLWRIAQDKDVQWWSSAVAYVSKTDNVETAQRKAIAAATVWAKAHDVGGDGDDASDDDSGPDIWDRKYNPAFMDYKDQQDQSSCNLPDFEVINQPSTMGQPVQAVTTVPPFFLAEVEELPRQSDVEWHAQAGFSNLEARSVTLRSLSTPSSEASGQRSRSWDAHQTLVKIRESAFVQTSVAIKRGATLGDTHIAAESLADDIRSVVRLLSQPAARSESNSDMPLEDKTNDYQLLYFDTSLATVSQLAESCTVIPCRSLWNGRGERVAAVAFSRQVMSIDN</sequence>
<dbReference type="CDD" id="cd06155">
    <property type="entry name" value="eu_AANH_C_1"/>
    <property type="match status" value="1"/>
</dbReference>
<organism evidence="7 8">
    <name type="scientific">Pyricularia oryzae</name>
    <name type="common">Rice blast fungus</name>
    <name type="synonym">Magnaporthe oryzae</name>
    <dbReference type="NCBI Taxonomy" id="318829"/>
    <lineage>
        <taxon>Eukaryota</taxon>
        <taxon>Fungi</taxon>
        <taxon>Dikarya</taxon>
        <taxon>Ascomycota</taxon>
        <taxon>Pezizomycotina</taxon>
        <taxon>Sordariomycetes</taxon>
        <taxon>Sordariomycetidae</taxon>
        <taxon>Magnaporthales</taxon>
        <taxon>Pyriculariaceae</taxon>
        <taxon>Pyricularia</taxon>
    </lineage>
</organism>
<comment type="catalytic activity">
    <reaction evidence="5">
        <text>diphthine-[translation elongation factor 2] + NH4(+) + ATP = diphthamide-[translation elongation factor 2] + AMP + diphosphate + H(+)</text>
        <dbReference type="Rhea" id="RHEA:19753"/>
        <dbReference type="Rhea" id="RHEA-COMP:10172"/>
        <dbReference type="Rhea" id="RHEA-COMP:10174"/>
        <dbReference type="ChEBI" id="CHEBI:15378"/>
        <dbReference type="ChEBI" id="CHEBI:16692"/>
        <dbReference type="ChEBI" id="CHEBI:28938"/>
        <dbReference type="ChEBI" id="CHEBI:30616"/>
        <dbReference type="ChEBI" id="CHEBI:33019"/>
        <dbReference type="ChEBI" id="CHEBI:82696"/>
        <dbReference type="ChEBI" id="CHEBI:456215"/>
        <dbReference type="EC" id="6.3.1.14"/>
    </reaction>
</comment>
<evidence type="ECO:0000256" key="5">
    <source>
        <dbReference type="ARBA" id="ARBA00048108"/>
    </source>
</evidence>
<dbReference type="GO" id="GO:0017183">
    <property type="term" value="P:protein histidyl modification to diphthamide"/>
    <property type="evidence" value="ECO:0007669"/>
    <property type="project" value="TreeGrafter"/>
</dbReference>
<dbReference type="InterPro" id="IPR030662">
    <property type="entry name" value="DPH6/MJ0570"/>
</dbReference>
<dbReference type="Proteomes" id="UP000294847">
    <property type="component" value="Chromosome 5"/>
</dbReference>
<evidence type="ECO:0000256" key="1">
    <source>
        <dbReference type="ARBA" id="ARBA00012089"/>
    </source>
</evidence>
<dbReference type="SUPFAM" id="SSF55298">
    <property type="entry name" value="YjgF-like"/>
    <property type="match status" value="2"/>
</dbReference>
<gene>
    <name evidence="7" type="ORF">PoMZ_11690</name>
</gene>
<reference evidence="7 8" key="1">
    <citation type="journal article" date="2019" name="Mol. Biol. Evol.">
        <title>Blast fungal genomes show frequent chromosomal changes, gene gains and losses, and effector gene turnover.</title>
        <authorList>
            <person name="Gomez Luciano L.B."/>
            <person name="Jason Tsai I."/>
            <person name="Chuma I."/>
            <person name="Tosa Y."/>
            <person name="Chen Y.H."/>
            <person name="Li J.Y."/>
            <person name="Li M.Y."/>
            <person name="Jade Lu M.Y."/>
            <person name="Nakayashiki H."/>
            <person name="Li W.H."/>
        </authorList>
    </citation>
    <scope>NUCLEOTIDE SEQUENCE [LARGE SCALE GENOMIC DNA]</scope>
    <source>
        <strain evidence="7">MZ5-1-6</strain>
    </source>
</reference>
<dbReference type="AlphaFoldDB" id="A0A4P7NL11"/>
<dbReference type="GO" id="GO:0017178">
    <property type="term" value="F:diphthine-ammonia ligase activity"/>
    <property type="evidence" value="ECO:0007669"/>
    <property type="project" value="UniProtKB-EC"/>
</dbReference>
<feature type="domain" description="Diphthamide synthase" evidence="6">
    <location>
        <begin position="5"/>
        <end position="262"/>
    </location>
</feature>
<evidence type="ECO:0000256" key="3">
    <source>
        <dbReference type="ARBA" id="ARBA00029814"/>
    </source>
</evidence>
<evidence type="ECO:0000313" key="7">
    <source>
        <dbReference type="EMBL" id="QBZ62803.1"/>
    </source>
</evidence>
<dbReference type="SUPFAM" id="SSF52402">
    <property type="entry name" value="Adenine nucleotide alpha hydrolases-like"/>
    <property type="match status" value="1"/>
</dbReference>
<dbReference type="InterPro" id="IPR014729">
    <property type="entry name" value="Rossmann-like_a/b/a_fold"/>
</dbReference>
<accession>A0A4P7NL11</accession>
<dbReference type="EC" id="6.3.1.14" evidence="1"/>
<dbReference type="EMBL" id="CP034208">
    <property type="protein sequence ID" value="QBZ62803.1"/>
    <property type="molecule type" value="Genomic_DNA"/>
</dbReference>
<dbReference type="CDD" id="cd06156">
    <property type="entry name" value="eu_AANH_C_2"/>
    <property type="match status" value="1"/>
</dbReference>
<evidence type="ECO:0000256" key="2">
    <source>
        <dbReference type="ARBA" id="ARBA00018426"/>
    </source>
</evidence>
<evidence type="ECO:0000256" key="4">
    <source>
        <dbReference type="ARBA" id="ARBA00031552"/>
    </source>
</evidence>
<dbReference type="Pfam" id="PF01902">
    <property type="entry name" value="Diphthami_syn_2"/>
    <property type="match status" value="1"/>
</dbReference>
<evidence type="ECO:0000313" key="8">
    <source>
        <dbReference type="Proteomes" id="UP000294847"/>
    </source>
</evidence>
<dbReference type="InterPro" id="IPR035959">
    <property type="entry name" value="RutC-like_sf"/>
</dbReference>
<name>A0A4P7NL11_PYROR</name>
<evidence type="ECO:0000259" key="6">
    <source>
        <dbReference type="Pfam" id="PF01902"/>
    </source>
</evidence>
<dbReference type="Gene3D" id="3.90.1490.10">
    <property type="entry name" value="putative n-type atp pyrophosphatase, domain 2"/>
    <property type="match status" value="1"/>
</dbReference>
<dbReference type="FunFam" id="3.40.50.620:FF:000145">
    <property type="entry name" value="ATP-binding domain containing protein"/>
    <property type="match status" value="1"/>
</dbReference>
<dbReference type="PANTHER" id="PTHR12196:SF2">
    <property type="entry name" value="DIPHTHINE--AMMONIA LIGASE"/>
    <property type="match status" value="1"/>
</dbReference>
<dbReference type="CDD" id="cd01994">
    <property type="entry name" value="AANH_PF0828-like"/>
    <property type="match status" value="1"/>
</dbReference>
<dbReference type="InterPro" id="IPR002761">
    <property type="entry name" value="Diphthami_syn_dom"/>
</dbReference>
<proteinExistence type="predicted"/>